<dbReference type="InterPro" id="IPR001678">
    <property type="entry name" value="MeTrfase_RsmB-F_NOP2_dom"/>
</dbReference>
<keyword evidence="1" id="KW-0949">S-adenosyl-L-methionine</keyword>
<dbReference type="AlphaFoldDB" id="A0A448WPD7"/>
<dbReference type="Gene3D" id="3.40.50.150">
    <property type="entry name" value="Vaccinia Virus protein VP39"/>
    <property type="match status" value="1"/>
</dbReference>
<comment type="caution">
    <text evidence="1">Lacks conserved residue(s) required for the propagation of feature annotation.</text>
</comment>
<keyword evidence="1" id="KW-0694">RNA-binding</keyword>
<dbReference type="GO" id="GO:0003723">
    <property type="term" value="F:RNA binding"/>
    <property type="evidence" value="ECO:0007669"/>
    <property type="project" value="UniProtKB-UniRule"/>
</dbReference>
<reference evidence="3" key="1">
    <citation type="submission" date="2018-11" db="EMBL/GenBank/DDBJ databases">
        <authorList>
            <consortium name="Pathogen Informatics"/>
        </authorList>
    </citation>
    <scope>NUCLEOTIDE SEQUENCE</scope>
</reference>
<dbReference type="GO" id="GO:0005730">
    <property type="term" value="C:nucleolus"/>
    <property type="evidence" value="ECO:0007669"/>
    <property type="project" value="TreeGrafter"/>
</dbReference>
<dbReference type="PANTHER" id="PTHR22807">
    <property type="entry name" value="NOP2 YEAST -RELATED NOL1/NOP2/FMU SUN DOMAIN-CONTAINING"/>
    <property type="match status" value="1"/>
</dbReference>
<dbReference type="EMBL" id="CAAALY010030011">
    <property type="protein sequence ID" value="VEL16828.1"/>
    <property type="molecule type" value="Genomic_DNA"/>
</dbReference>
<dbReference type="InterPro" id="IPR023267">
    <property type="entry name" value="RCMT"/>
</dbReference>
<keyword evidence="4" id="KW-1185">Reference proteome</keyword>
<sequence>MHPGIDLHSTEAFQSGRLVIQDKASCLPPLVLFSALFDRDFVNPLPDLIDACAAPGNKTSLLIALLANRMHALPKESGQPTIFAFERNKER</sequence>
<name>A0A448WPD7_9PLAT</name>
<evidence type="ECO:0000259" key="2">
    <source>
        <dbReference type="PROSITE" id="PS51686"/>
    </source>
</evidence>
<dbReference type="GO" id="GO:0070475">
    <property type="term" value="P:rRNA base methylation"/>
    <property type="evidence" value="ECO:0007669"/>
    <property type="project" value="TreeGrafter"/>
</dbReference>
<dbReference type="SUPFAM" id="SSF53335">
    <property type="entry name" value="S-adenosyl-L-methionine-dependent methyltransferases"/>
    <property type="match status" value="1"/>
</dbReference>
<dbReference type="InterPro" id="IPR029063">
    <property type="entry name" value="SAM-dependent_MTases_sf"/>
</dbReference>
<feature type="binding site" evidence="1">
    <location>
        <position position="86"/>
    </location>
    <ligand>
        <name>S-adenosyl-L-methionine</name>
        <dbReference type="ChEBI" id="CHEBI:59789"/>
    </ligand>
</feature>
<dbReference type="OrthoDB" id="435282at2759"/>
<comment type="caution">
    <text evidence="3">The sequence shown here is derived from an EMBL/GenBank/DDBJ whole genome shotgun (WGS) entry which is preliminary data.</text>
</comment>
<keyword evidence="1" id="KW-0489">Methyltransferase</keyword>
<dbReference type="Proteomes" id="UP000784294">
    <property type="component" value="Unassembled WGS sequence"/>
</dbReference>
<protein>
    <recommendedName>
        <fullName evidence="2">SAM-dependent MTase RsmB/NOP-type domain-containing protein</fullName>
    </recommendedName>
</protein>
<accession>A0A448WPD7</accession>
<organism evidence="3 4">
    <name type="scientific">Protopolystoma xenopodis</name>
    <dbReference type="NCBI Taxonomy" id="117903"/>
    <lineage>
        <taxon>Eukaryota</taxon>
        <taxon>Metazoa</taxon>
        <taxon>Spiralia</taxon>
        <taxon>Lophotrochozoa</taxon>
        <taxon>Platyhelminthes</taxon>
        <taxon>Monogenea</taxon>
        <taxon>Polyopisthocotylea</taxon>
        <taxon>Polystomatidea</taxon>
        <taxon>Polystomatidae</taxon>
        <taxon>Protopolystoma</taxon>
    </lineage>
</organism>
<feature type="domain" description="SAM-dependent MTase RsmB/NOP-type" evidence="2">
    <location>
        <begin position="1"/>
        <end position="91"/>
    </location>
</feature>
<comment type="similarity">
    <text evidence="1">Belongs to the class I-like SAM-binding methyltransferase superfamily. RsmB/NOP family.</text>
</comment>
<dbReference type="GO" id="GO:0008173">
    <property type="term" value="F:RNA methyltransferase activity"/>
    <property type="evidence" value="ECO:0007669"/>
    <property type="project" value="InterPro"/>
</dbReference>
<gene>
    <name evidence="3" type="ORF">PXEA_LOCUS10268</name>
</gene>
<evidence type="ECO:0000313" key="3">
    <source>
        <dbReference type="EMBL" id="VEL16828.1"/>
    </source>
</evidence>
<dbReference type="PANTHER" id="PTHR22807:SF4">
    <property type="entry name" value="28S RRNA (CYTOSINE-C(5))-METHYLTRANSFERASE"/>
    <property type="match status" value="1"/>
</dbReference>
<keyword evidence="1" id="KW-0808">Transferase</keyword>
<dbReference type="PROSITE" id="PS51686">
    <property type="entry name" value="SAM_MT_RSMB_NOP"/>
    <property type="match status" value="1"/>
</dbReference>
<feature type="binding site" evidence="1">
    <location>
        <begin position="52"/>
        <end position="58"/>
    </location>
    <ligand>
        <name>S-adenosyl-L-methionine</name>
        <dbReference type="ChEBI" id="CHEBI:59789"/>
    </ligand>
</feature>
<dbReference type="PRINTS" id="PR02008">
    <property type="entry name" value="RCMTFAMILY"/>
</dbReference>
<evidence type="ECO:0000313" key="4">
    <source>
        <dbReference type="Proteomes" id="UP000784294"/>
    </source>
</evidence>
<proteinExistence type="inferred from homology"/>
<evidence type="ECO:0000256" key="1">
    <source>
        <dbReference type="PROSITE-ProRule" id="PRU01023"/>
    </source>
</evidence>